<evidence type="ECO:0000313" key="17">
    <source>
        <dbReference type="EMBL" id="OWM72351.1"/>
    </source>
</evidence>
<evidence type="ECO:0000256" key="2">
    <source>
        <dbReference type="ARBA" id="ARBA00012552"/>
    </source>
</evidence>
<dbReference type="Gene3D" id="4.10.60.10">
    <property type="entry name" value="Zinc finger, CCHC-type"/>
    <property type="match status" value="1"/>
</dbReference>
<feature type="domain" description="Helicase C-terminal" evidence="15">
    <location>
        <begin position="362"/>
        <end position="507"/>
    </location>
</feature>
<dbReference type="CDD" id="cd12938">
    <property type="entry name" value="GUCT_Hera"/>
    <property type="match status" value="1"/>
</dbReference>
<comment type="similarity">
    <text evidence="1">Belongs to the DEAD box helicase family. DDX21/DDX50 subfamily.</text>
</comment>
<feature type="compositionally biased region" description="Polar residues" evidence="12">
    <location>
        <begin position="45"/>
        <end position="55"/>
    </location>
</feature>
<dbReference type="CDD" id="cd18787">
    <property type="entry name" value="SF2_C_DEAD"/>
    <property type="match status" value="1"/>
</dbReference>
<keyword evidence="8" id="KW-0809">Transit peptide</keyword>
<reference evidence="20" key="4">
    <citation type="submission" date="2025-04" db="UniProtKB">
        <authorList>
            <consortium name="RefSeq"/>
        </authorList>
    </citation>
    <scope>IDENTIFICATION</scope>
    <source>
        <tissue evidence="20">Leaf</tissue>
    </source>
</reference>
<evidence type="ECO:0000256" key="3">
    <source>
        <dbReference type="ARBA" id="ARBA00022741"/>
    </source>
</evidence>
<feature type="short sequence motif" description="Q motif" evidence="11">
    <location>
        <begin position="126"/>
        <end position="154"/>
    </location>
</feature>
<evidence type="ECO:0000259" key="14">
    <source>
        <dbReference type="PROSITE" id="PS51192"/>
    </source>
</evidence>
<evidence type="ECO:0000259" key="16">
    <source>
        <dbReference type="PROSITE" id="PS51195"/>
    </source>
</evidence>
<keyword evidence="4" id="KW-0378">Hydrolase</keyword>
<dbReference type="SMART" id="SM00487">
    <property type="entry name" value="DEXDc"/>
    <property type="match status" value="1"/>
</dbReference>
<keyword evidence="10" id="KW-0862">Zinc</keyword>
<evidence type="ECO:0000313" key="20">
    <source>
        <dbReference type="RefSeq" id="XP_031376325.1"/>
    </source>
</evidence>
<dbReference type="FunFam" id="3.40.50.300:FF:000911">
    <property type="entry name" value="Nucleolar RNA helicase II"/>
    <property type="match status" value="1"/>
</dbReference>
<evidence type="ECO:0000313" key="18">
    <source>
        <dbReference type="Proteomes" id="UP000197138"/>
    </source>
</evidence>
<dbReference type="SUPFAM" id="SSF57756">
    <property type="entry name" value="Retrovirus zinc finger-like domains"/>
    <property type="match status" value="1"/>
</dbReference>
<keyword evidence="6" id="KW-0067">ATP-binding</keyword>
<keyword evidence="5 20" id="KW-0347">Helicase</keyword>
<dbReference type="SUPFAM" id="SSF52540">
    <property type="entry name" value="P-loop containing nucleoside triphosphate hydrolases"/>
    <property type="match status" value="1"/>
</dbReference>
<dbReference type="InterPro" id="IPR050079">
    <property type="entry name" value="DEAD_box_RNA_helicase"/>
</dbReference>
<evidence type="ECO:0000256" key="7">
    <source>
        <dbReference type="ARBA" id="ARBA00022884"/>
    </source>
</evidence>
<dbReference type="FunFam" id="3.40.50.300:FF:001060">
    <property type="entry name" value="ATP-dependent RNA helicase RhlE"/>
    <property type="match status" value="1"/>
</dbReference>
<dbReference type="RefSeq" id="XP_031376325.1">
    <property type="nucleotide sequence ID" value="XM_031520465.1"/>
</dbReference>
<evidence type="ECO:0000259" key="13">
    <source>
        <dbReference type="PROSITE" id="PS50158"/>
    </source>
</evidence>
<dbReference type="Pfam" id="PF00270">
    <property type="entry name" value="DEAD"/>
    <property type="match status" value="1"/>
</dbReference>
<evidence type="ECO:0000256" key="4">
    <source>
        <dbReference type="ARBA" id="ARBA00022801"/>
    </source>
</evidence>
<dbReference type="GO" id="GO:0008270">
    <property type="term" value="F:zinc ion binding"/>
    <property type="evidence" value="ECO:0007669"/>
    <property type="project" value="UniProtKB-KW"/>
</dbReference>
<evidence type="ECO:0000256" key="8">
    <source>
        <dbReference type="ARBA" id="ARBA00022946"/>
    </source>
</evidence>
<dbReference type="Pfam" id="PF08152">
    <property type="entry name" value="GUCT"/>
    <property type="match status" value="1"/>
</dbReference>
<reference evidence="18" key="1">
    <citation type="journal article" date="2017" name="Plant J.">
        <title>The pomegranate (Punica granatum L.) genome and the genomics of punicalagin biosynthesis.</title>
        <authorList>
            <person name="Qin G."/>
            <person name="Xu C."/>
            <person name="Ming R."/>
            <person name="Tang H."/>
            <person name="Guyot R."/>
            <person name="Kramer E.M."/>
            <person name="Hu Y."/>
            <person name="Yi X."/>
            <person name="Qi Y."/>
            <person name="Xu X."/>
            <person name="Gao Z."/>
            <person name="Pan H."/>
            <person name="Jian J."/>
            <person name="Tian Y."/>
            <person name="Yue Z."/>
            <person name="Xu Y."/>
        </authorList>
    </citation>
    <scope>NUCLEOTIDE SEQUENCE [LARGE SCALE GENOMIC DNA]</scope>
    <source>
        <strain evidence="18">cv. Dabenzi</strain>
    </source>
</reference>
<dbReference type="GO" id="GO:0005829">
    <property type="term" value="C:cytosol"/>
    <property type="evidence" value="ECO:0007669"/>
    <property type="project" value="TreeGrafter"/>
</dbReference>
<dbReference type="OrthoDB" id="4255at2759"/>
<dbReference type="Pfam" id="PF00271">
    <property type="entry name" value="Helicase_C"/>
    <property type="match status" value="1"/>
</dbReference>
<feature type="region of interest" description="Disordered" evidence="12">
    <location>
        <begin position="21"/>
        <end position="65"/>
    </location>
</feature>
<dbReference type="GO" id="GO:0016787">
    <property type="term" value="F:hydrolase activity"/>
    <property type="evidence" value="ECO:0007669"/>
    <property type="project" value="UniProtKB-KW"/>
</dbReference>
<evidence type="ECO:0000256" key="5">
    <source>
        <dbReference type="ARBA" id="ARBA00022806"/>
    </source>
</evidence>
<feature type="region of interest" description="Disordered" evidence="12">
    <location>
        <begin position="648"/>
        <end position="751"/>
    </location>
</feature>
<dbReference type="GO" id="GO:0005524">
    <property type="term" value="F:ATP binding"/>
    <property type="evidence" value="ECO:0007669"/>
    <property type="project" value="UniProtKB-KW"/>
</dbReference>
<proteinExistence type="inferred from homology"/>
<dbReference type="InterPro" id="IPR027417">
    <property type="entry name" value="P-loop_NTPase"/>
</dbReference>
<reference evidence="17" key="2">
    <citation type="submission" date="2017-06" db="EMBL/GenBank/DDBJ databases">
        <title>The pomegranate genome and the genomics of punicalagin biosynthesis.</title>
        <authorList>
            <person name="Xu C."/>
        </authorList>
    </citation>
    <scope>NUCLEOTIDE SEQUENCE [LARGE SCALE GENOMIC DNA]</scope>
    <source>
        <tissue evidence="17">Fresh leaf</tissue>
    </source>
</reference>
<organism evidence="17 18">
    <name type="scientific">Punica granatum</name>
    <name type="common">Pomegranate</name>
    <dbReference type="NCBI Taxonomy" id="22663"/>
    <lineage>
        <taxon>Eukaryota</taxon>
        <taxon>Viridiplantae</taxon>
        <taxon>Streptophyta</taxon>
        <taxon>Embryophyta</taxon>
        <taxon>Tracheophyta</taxon>
        <taxon>Spermatophyta</taxon>
        <taxon>Magnoliopsida</taxon>
        <taxon>eudicotyledons</taxon>
        <taxon>Gunneridae</taxon>
        <taxon>Pentapetalae</taxon>
        <taxon>rosids</taxon>
        <taxon>malvids</taxon>
        <taxon>Myrtales</taxon>
        <taxon>Lythraceae</taxon>
        <taxon>Punica</taxon>
    </lineage>
</organism>
<feature type="domain" description="DEAD-box RNA helicase Q" evidence="16">
    <location>
        <begin position="126"/>
        <end position="154"/>
    </location>
</feature>
<dbReference type="Pfam" id="PF26142">
    <property type="entry name" value="DD_DDX21-DDX50"/>
    <property type="match status" value="1"/>
</dbReference>
<dbReference type="InterPro" id="IPR001878">
    <property type="entry name" value="Znf_CCHC"/>
</dbReference>
<evidence type="ECO:0000256" key="6">
    <source>
        <dbReference type="ARBA" id="ARBA00022840"/>
    </source>
</evidence>
<feature type="domain" description="Helicase ATP-binding" evidence="14">
    <location>
        <begin position="157"/>
        <end position="333"/>
    </location>
</feature>
<dbReference type="Proteomes" id="UP000515151">
    <property type="component" value="Chromosome 1"/>
</dbReference>
<sequence>MASSITGLSFFYQTPSLELSRKPTPLPAAASPASLPFSDKPHFNSLVTGPGSSEGNARRPPFGGFKGSRSGFVPCAIATPNSVLSEEAFKNLGSGFSEEEEDLEVGEGDDFVSESEGSGGVSEDELAISKLGLPQRLVESLEKRGITHLFPIQRAVLMPALEARDLIARAKTGTGKTLAFGIPIIKRLTQDDTQKSTRRGRLPRALVLAPTRELAKQVEKEIKESAPYLNTVCVYGGVSYITQQNALSRGVDVVVGTPGRIIDLINGNSLKLGEVEYLVLDEADQMLAVGFEEDVEVILQKLPAERQSMLFSATMPGWVKKLARKYLNNPLTIDLVGDQDEKLAEGIQLYAISATPTSKRTMLSDLITVYAKGGKTIVFTQTKRDADEVSLALTNSIASEALHGDISQHQRERTLNGFRQGKFTVLVATDVAARGLDIPNVDLIIHYELPNDPETFVHRSGRTGRAGKEGTAILMYTSSQRRTVRSLERDVGCKFEFIGPPAIQEVLESSAEHVVATLNGVHPESIGFFAPTAQRLIDEKGVDALAAALAHLSGFSKPPSSRSLINHEQGWVTLQLTRDPAYSRGFLSARSVTGFLSDVYPAAADEVGKIYLIADEKVQAAVFDIPEEIAKELLDKQVPPGNTISKIAKLPALQDDGPPNDFYGRFSSRDRSRRGSPRDRRGGFRSSSRGWGGGRDSDADEDDFSFRRGGRGSRTENSWSRISRKSDDDWLIGGRRSSSSRSPSSRDRSFGGACFICGRSGHRASECPSKQGY</sequence>
<protein>
    <recommendedName>
        <fullName evidence="2">RNA helicase</fullName>
        <ecNumber evidence="2">3.6.4.13</ecNumber>
    </recommendedName>
</protein>
<dbReference type="EMBL" id="MTKT01004293">
    <property type="protein sequence ID" value="OWM72351.1"/>
    <property type="molecule type" value="Genomic_DNA"/>
</dbReference>
<keyword evidence="3" id="KW-0547">Nucleotide-binding</keyword>
<dbReference type="InterPro" id="IPR011545">
    <property type="entry name" value="DEAD/DEAH_box_helicase_dom"/>
</dbReference>
<dbReference type="InterPro" id="IPR014001">
    <property type="entry name" value="Helicase_ATP-bd"/>
</dbReference>
<comment type="catalytic activity">
    <reaction evidence="9">
        <text>ATP + H2O = ADP + phosphate + H(+)</text>
        <dbReference type="Rhea" id="RHEA:13065"/>
        <dbReference type="ChEBI" id="CHEBI:15377"/>
        <dbReference type="ChEBI" id="CHEBI:15378"/>
        <dbReference type="ChEBI" id="CHEBI:30616"/>
        <dbReference type="ChEBI" id="CHEBI:43474"/>
        <dbReference type="ChEBI" id="CHEBI:456216"/>
        <dbReference type="EC" id="3.6.4.13"/>
    </reaction>
</comment>
<dbReference type="GeneID" id="116192054"/>
<dbReference type="PANTHER" id="PTHR47959:SF1">
    <property type="entry name" value="ATP-DEPENDENT RNA HELICASE DBPA"/>
    <property type="match status" value="1"/>
</dbReference>
<dbReference type="AlphaFoldDB" id="A0A218WJC9"/>
<accession>A0A218WJC9</accession>
<dbReference type="SMART" id="SM00343">
    <property type="entry name" value="ZnF_C2HC"/>
    <property type="match status" value="1"/>
</dbReference>
<dbReference type="PROSITE" id="PS51192">
    <property type="entry name" value="HELICASE_ATP_BIND_1"/>
    <property type="match status" value="1"/>
</dbReference>
<dbReference type="InterPro" id="IPR012562">
    <property type="entry name" value="GUCT"/>
</dbReference>
<dbReference type="InterPro" id="IPR014014">
    <property type="entry name" value="RNA_helicase_DEAD_Q_motif"/>
</dbReference>
<evidence type="ECO:0000256" key="12">
    <source>
        <dbReference type="SAM" id="MobiDB-lite"/>
    </source>
</evidence>
<evidence type="ECO:0000256" key="9">
    <source>
        <dbReference type="ARBA" id="ARBA00047984"/>
    </source>
</evidence>
<evidence type="ECO:0000256" key="1">
    <source>
        <dbReference type="ARBA" id="ARBA00006517"/>
    </source>
</evidence>
<dbReference type="PANTHER" id="PTHR47959">
    <property type="entry name" value="ATP-DEPENDENT RNA HELICASE RHLE-RELATED"/>
    <property type="match status" value="1"/>
</dbReference>
<dbReference type="InterPro" id="IPR059027">
    <property type="entry name" value="DD_DDX21-DDX50"/>
</dbReference>
<reference evidence="19" key="3">
    <citation type="journal article" date="2020" name="Plant Biotechnol. J.">
        <title>The pomegranate (Punica granatum L.) draft genome dissects genetic divergence between soft- and hard-seeded cultivars.</title>
        <authorList>
            <person name="Luo X."/>
            <person name="Li H."/>
            <person name="Wu Z."/>
            <person name="Yao W."/>
            <person name="Zhao P."/>
            <person name="Cao D."/>
            <person name="Yu H."/>
            <person name="Li K."/>
            <person name="Poudel K."/>
            <person name="Zhao D."/>
            <person name="Zhang F."/>
            <person name="Xia X."/>
            <person name="Chen L."/>
            <person name="Wang Q."/>
            <person name="Jing D."/>
            <person name="Cao S."/>
        </authorList>
    </citation>
    <scope>NUCLEOTIDE SEQUENCE [LARGE SCALE GENOMIC DNA]</scope>
</reference>
<keyword evidence="7" id="KW-0694">RNA-binding</keyword>
<dbReference type="PROSITE" id="PS51195">
    <property type="entry name" value="Q_MOTIF"/>
    <property type="match status" value="1"/>
</dbReference>
<dbReference type="InterPro" id="IPR001650">
    <property type="entry name" value="Helicase_C-like"/>
</dbReference>
<dbReference type="CDD" id="cd00268">
    <property type="entry name" value="DEADc"/>
    <property type="match status" value="1"/>
</dbReference>
<dbReference type="GO" id="GO:0003723">
    <property type="term" value="F:RNA binding"/>
    <property type="evidence" value="ECO:0007669"/>
    <property type="project" value="UniProtKB-KW"/>
</dbReference>
<dbReference type="InterPro" id="IPR036875">
    <property type="entry name" value="Znf_CCHC_sf"/>
</dbReference>
<dbReference type="GO" id="GO:0006950">
    <property type="term" value="P:response to stress"/>
    <property type="evidence" value="ECO:0007669"/>
    <property type="project" value="UniProtKB-ARBA"/>
</dbReference>
<dbReference type="Gene3D" id="3.40.50.300">
    <property type="entry name" value="P-loop containing nucleotide triphosphate hydrolases"/>
    <property type="match status" value="2"/>
</dbReference>
<feature type="compositionally biased region" description="Low complexity" evidence="12">
    <location>
        <begin position="27"/>
        <end position="36"/>
    </location>
</feature>
<evidence type="ECO:0000256" key="10">
    <source>
        <dbReference type="PROSITE-ProRule" id="PRU00047"/>
    </source>
</evidence>
<feature type="domain" description="CCHC-type" evidence="13">
    <location>
        <begin position="754"/>
        <end position="769"/>
    </location>
</feature>
<dbReference type="InterPro" id="IPR044742">
    <property type="entry name" value="DEAD/DEAH_RhlB"/>
</dbReference>
<evidence type="ECO:0000259" key="15">
    <source>
        <dbReference type="PROSITE" id="PS51194"/>
    </source>
</evidence>
<dbReference type="SMART" id="SM00490">
    <property type="entry name" value="HELICc"/>
    <property type="match status" value="1"/>
</dbReference>
<evidence type="ECO:0000256" key="11">
    <source>
        <dbReference type="PROSITE-ProRule" id="PRU00552"/>
    </source>
</evidence>
<keyword evidence="10" id="KW-0863">Zinc-finger</keyword>
<dbReference type="GO" id="GO:0003724">
    <property type="term" value="F:RNA helicase activity"/>
    <property type="evidence" value="ECO:0007669"/>
    <property type="project" value="UniProtKB-EC"/>
</dbReference>
<dbReference type="Pfam" id="PF00098">
    <property type="entry name" value="zf-CCHC"/>
    <property type="match status" value="1"/>
</dbReference>
<evidence type="ECO:0000313" key="19">
    <source>
        <dbReference type="Proteomes" id="UP000515151"/>
    </source>
</evidence>
<dbReference type="EC" id="3.6.4.13" evidence="2"/>
<dbReference type="PROSITE" id="PS50158">
    <property type="entry name" value="ZF_CCHC"/>
    <property type="match status" value="1"/>
</dbReference>
<gene>
    <name evidence="20" type="primary">LOC116192054</name>
    <name evidence="17" type="ORF">CDL15_Pgr018236</name>
</gene>
<keyword evidence="10" id="KW-0479">Metal-binding</keyword>
<dbReference type="PROSITE" id="PS51194">
    <property type="entry name" value="HELICASE_CTER"/>
    <property type="match status" value="1"/>
</dbReference>
<name>A0A218WJC9_PUNGR</name>
<keyword evidence="19" id="KW-1185">Reference proteome</keyword>
<dbReference type="Proteomes" id="UP000197138">
    <property type="component" value="Unassembled WGS sequence"/>
</dbReference>